<dbReference type="GO" id="GO:0006491">
    <property type="term" value="P:N-glycan processing"/>
    <property type="evidence" value="ECO:0007669"/>
    <property type="project" value="TreeGrafter"/>
</dbReference>
<dbReference type="InterPro" id="IPR044865">
    <property type="entry name" value="MRH_dom"/>
</dbReference>
<keyword evidence="6" id="KW-1185">Reference proteome</keyword>
<dbReference type="SUPFAM" id="SSF50911">
    <property type="entry name" value="Mannose 6-phosphate receptor domain"/>
    <property type="match status" value="1"/>
</dbReference>
<evidence type="ECO:0000259" key="4">
    <source>
        <dbReference type="PROSITE" id="PS51914"/>
    </source>
</evidence>
<keyword evidence="2" id="KW-1015">Disulfide bond</keyword>
<evidence type="ECO:0000256" key="3">
    <source>
        <dbReference type="SAM" id="Coils"/>
    </source>
</evidence>
<dbReference type="InterPro" id="IPR039794">
    <property type="entry name" value="Gtb1-like"/>
</dbReference>
<dbReference type="PROSITE" id="PS51914">
    <property type="entry name" value="MRH"/>
    <property type="match status" value="1"/>
</dbReference>
<reference evidence="6" key="1">
    <citation type="submission" date="2017-03" db="EMBL/GenBank/DDBJ databases">
        <title>Phytopthora megakarya and P. palmivora, two closely related causual agents of cacao black pod achieved similar genome size and gene model numbers by different mechanisms.</title>
        <authorList>
            <person name="Ali S."/>
            <person name="Shao J."/>
            <person name="Larry D.J."/>
            <person name="Kronmiller B."/>
            <person name="Shen D."/>
            <person name="Strem M.D."/>
            <person name="Melnick R.L."/>
            <person name="Guiltinan M.J."/>
            <person name="Tyler B.M."/>
            <person name="Meinhardt L.W."/>
            <person name="Bailey B.A."/>
        </authorList>
    </citation>
    <scope>NUCLEOTIDE SEQUENCE [LARGE SCALE GENOMIC DNA]</scope>
    <source>
        <strain evidence="6">zdho120</strain>
    </source>
</reference>
<sequence length="183" mass="20975">MTATIRCPTLDDEIKLPVADSLRKVLREINADIAKLEKEQNEKREAAKMDYGPDRAYFALKDKCIDKRIEKYEYKFCAFSEIKQDRTKLGKWDGWPVEEIKDSSATTTQVDHSKMRYSKGQRCYKGPERSVVVHLECGAENEILNVDEPSTCVYEMNVRSPLACTAQVLAKAEEDVAFWSRAP</sequence>
<evidence type="ECO:0000313" key="6">
    <source>
        <dbReference type="Proteomes" id="UP000198211"/>
    </source>
</evidence>
<evidence type="ECO:0000256" key="1">
    <source>
        <dbReference type="ARBA" id="ARBA00022729"/>
    </source>
</evidence>
<dbReference type="PANTHER" id="PTHR12630:SF1">
    <property type="entry name" value="GLUCOSIDASE 2 SUBUNIT BETA"/>
    <property type="match status" value="1"/>
</dbReference>
<dbReference type="InterPro" id="IPR036607">
    <property type="entry name" value="PRKCSH"/>
</dbReference>
<comment type="caution">
    <text evidence="5">The sequence shown here is derived from an EMBL/GenBank/DDBJ whole genome shotgun (WGS) entry which is preliminary data.</text>
</comment>
<dbReference type="GO" id="GO:0017177">
    <property type="term" value="C:glucosidase II complex"/>
    <property type="evidence" value="ECO:0007669"/>
    <property type="project" value="TreeGrafter"/>
</dbReference>
<protein>
    <submittedName>
        <fullName evidence="5">Glucosidase 2 subunit beta</fullName>
    </submittedName>
</protein>
<dbReference type="PANTHER" id="PTHR12630">
    <property type="entry name" value="N-LINKED OLIGOSACCHARIDE PROCESSING"/>
    <property type="match status" value="1"/>
</dbReference>
<dbReference type="Gene3D" id="2.70.130.10">
    <property type="entry name" value="Mannose-6-phosphate receptor binding domain"/>
    <property type="match status" value="1"/>
</dbReference>
<proteinExistence type="predicted"/>
<dbReference type="EMBL" id="NBNE01016888">
    <property type="protein sequence ID" value="OWY92996.1"/>
    <property type="molecule type" value="Genomic_DNA"/>
</dbReference>
<name>A0A225UKC1_9STRA</name>
<dbReference type="InterPro" id="IPR009011">
    <property type="entry name" value="Man6P_isomerase_rcpt-bd_dom_sf"/>
</dbReference>
<evidence type="ECO:0000313" key="5">
    <source>
        <dbReference type="EMBL" id="OWY92996.1"/>
    </source>
</evidence>
<organism evidence="5 6">
    <name type="scientific">Phytophthora megakarya</name>
    <dbReference type="NCBI Taxonomy" id="4795"/>
    <lineage>
        <taxon>Eukaryota</taxon>
        <taxon>Sar</taxon>
        <taxon>Stramenopiles</taxon>
        <taxon>Oomycota</taxon>
        <taxon>Peronosporomycetes</taxon>
        <taxon>Peronosporales</taxon>
        <taxon>Peronosporaceae</taxon>
        <taxon>Phytophthora</taxon>
    </lineage>
</organism>
<dbReference type="Proteomes" id="UP000198211">
    <property type="component" value="Unassembled WGS sequence"/>
</dbReference>
<feature type="domain" description="MRH" evidence="4">
    <location>
        <begin position="62"/>
        <end position="166"/>
    </location>
</feature>
<dbReference type="Pfam" id="PF13015">
    <property type="entry name" value="PRKCSH_1"/>
    <property type="match status" value="1"/>
</dbReference>
<keyword evidence="3" id="KW-0175">Coiled coil</keyword>
<keyword evidence="1" id="KW-0732">Signal</keyword>
<evidence type="ECO:0000256" key="2">
    <source>
        <dbReference type="ARBA" id="ARBA00023157"/>
    </source>
</evidence>
<dbReference type="AlphaFoldDB" id="A0A225UKC1"/>
<dbReference type="STRING" id="4795.A0A225UKC1"/>
<feature type="coiled-coil region" evidence="3">
    <location>
        <begin position="19"/>
        <end position="46"/>
    </location>
</feature>
<gene>
    <name evidence="5" type="ORF">PHMEG_00037762</name>
</gene>
<dbReference type="OrthoDB" id="28322at2759"/>
<accession>A0A225UKC1</accession>